<dbReference type="AlphaFoldDB" id="A0A450TK58"/>
<organism evidence="3">
    <name type="scientific">Candidatus Kentrum sp. DK</name>
    <dbReference type="NCBI Taxonomy" id="2126562"/>
    <lineage>
        <taxon>Bacteria</taxon>
        <taxon>Pseudomonadati</taxon>
        <taxon>Pseudomonadota</taxon>
        <taxon>Gammaproteobacteria</taxon>
        <taxon>Candidatus Kentrum</taxon>
    </lineage>
</organism>
<dbReference type="InterPro" id="IPR017740">
    <property type="entry name" value="TssA-like"/>
</dbReference>
<evidence type="ECO:0000256" key="1">
    <source>
        <dbReference type="SAM" id="MobiDB-lite"/>
    </source>
</evidence>
<gene>
    <name evidence="3" type="ORF">BECKDK2373B_GA0170837_12033</name>
</gene>
<evidence type="ECO:0000259" key="2">
    <source>
        <dbReference type="Pfam" id="PF06812"/>
    </source>
</evidence>
<dbReference type="Pfam" id="PF06812">
    <property type="entry name" value="ImpA_N"/>
    <property type="match status" value="1"/>
</dbReference>
<dbReference type="InterPro" id="IPR010657">
    <property type="entry name" value="ImpA_N"/>
</dbReference>
<feature type="compositionally biased region" description="Low complexity" evidence="1">
    <location>
        <begin position="274"/>
        <end position="288"/>
    </location>
</feature>
<feature type="region of interest" description="Disordered" evidence="1">
    <location>
        <begin position="257"/>
        <end position="296"/>
    </location>
</feature>
<reference evidence="3" key="1">
    <citation type="submission" date="2019-02" db="EMBL/GenBank/DDBJ databases">
        <authorList>
            <person name="Gruber-Vodicka R. H."/>
            <person name="Seah K. B. B."/>
        </authorList>
    </citation>
    <scope>NUCLEOTIDE SEQUENCE</scope>
    <source>
        <strain evidence="3">BECK_DK47</strain>
    </source>
</reference>
<dbReference type="PANTHER" id="PTHR37951">
    <property type="entry name" value="CYTOPLASMIC PROTEIN-RELATED"/>
    <property type="match status" value="1"/>
</dbReference>
<dbReference type="EMBL" id="CAADEX010000203">
    <property type="protein sequence ID" value="VFJ67954.1"/>
    <property type="molecule type" value="Genomic_DNA"/>
</dbReference>
<protein>
    <submittedName>
        <fullName evidence="3">Type VI secretion system protein ImpA</fullName>
    </submittedName>
</protein>
<sequence>MNKIPQPRDRFLPILDMEALLEPIGPDNPVGKNLEYDAGYLAVVQAAEDIPPHRMGDAVTGGRKADWPFVKENAQALFSRAKDMRLALLLCQALIRTDGYRGFSGGLRLFGELLARYWDTAYPRVGPGDDDPTERVNILASLTDTESILLPLRRLPIVSSPTMGDFSMRDMDIAKGVISPPPDQQGPDTASINAAFMEADPEDLEATSIALSNALTATEEIDRLVTGKIGPHQAPDLSELASTLDKARRIIDKHLAERGYDASSAEENPREEVGPSPGGSAPSPTHSGSGAGGRINGTEDVIIALDRIIDYYRNNEPSSPVPLLMERAKTWVHSGFMEILEDIAPNGVDQARVVTGYRDSED</sequence>
<feature type="domain" description="ImpA N-terminal" evidence="2">
    <location>
        <begin position="21"/>
        <end position="143"/>
    </location>
</feature>
<dbReference type="PANTHER" id="PTHR37951:SF1">
    <property type="entry name" value="TYPE VI SECRETION SYSTEM COMPONENT TSSA1"/>
    <property type="match status" value="1"/>
</dbReference>
<name>A0A450TK58_9GAMM</name>
<dbReference type="NCBIfam" id="TIGR03363">
    <property type="entry name" value="VI_chp_8"/>
    <property type="match status" value="1"/>
</dbReference>
<evidence type="ECO:0000313" key="3">
    <source>
        <dbReference type="EMBL" id="VFJ67954.1"/>
    </source>
</evidence>
<accession>A0A450TK58</accession>
<proteinExistence type="predicted"/>